<dbReference type="PROSITE" id="PS00356">
    <property type="entry name" value="HTH_LACI_1"/>
    <property type="match status" value="1"/>
</dbReference>
<dbReference type="CDD" id="cd06267">
    <property type="entry name" value="PBP1_LacI_sugar_binding-like"/>
    <property type="match status" value="1"/>
</dbReference>
<dbReference type="InterPro" id="IPR010982">
    <property type="entry name" value="Lambda_DNA-bd_dom_sf"/>
</dbReference>
<dbReference type="InterPro" id="IPR001387">
    <property type="entry name" value="Cro/C1-type_HTH"/>
</dbReference>
<evidence type="ECO:0000313" key="6">
    <source>
        <dbReference type="EMBL" id="MZP28830.1"/>
    </source>
</evidence>
<accession>A0A845L2S7</accession>
<dbReference type="InterPro" id="IPR046335">
    <property type="entry name" value="LacI/GalR-like_sensor"/>
</dbReference>
<protein>
    <submittedName>
        <fullName evidence="6">Substrate-binding domain-containing protein</fullName>
    </submittedName>
</protein>
<dbReference type="InterPro" id="IPR028082">
    <property type="entry name" value="Peripla_BP_I"/>
</dbReference>
<feature type="domain" description="HTH cro/C1-type" evidence="5">
    <location>
        <begin position="3"/>
        <end position="46"/>
    </location>
</feature>
<evidence type="ECO:0000259" key="4">
    <source>
        <dbReference type="PROSITE" id="PS50932"/>
    </source>
</evidence>
<dbReference type="Proteomes" id="UP000463470">
    <property type="component" value="Unassembled WGS sequence"/>
</dbReference>
<dbReference type="SUPFAM" id="SSF47413">
    <property type="entry name" value="lambda repressor-like DNA-binding domains"/>
    <property type="match status" value="1"/>
</dbReference>
<keyword evidence="3" id="KW-0804">Transcription</keyword>
<dbReference type="CDD" id="cd01392">
    <property type="entry name" value="HTH_LacI"/>
    <property type="match status" value="1"/>
</dbReference>
<dbReference type="InterPro" id="IPR000843">
    <property type="entry name" value="HTH_LacI"/>
</dbReference>
<dbReference type="PANTHER" id="PTHR30146:SF109">
    <property type="entry name" value="HTH-TYPE TRANSCRIPTIONAL REGULATOR GALS"/>
    <property type="match status" value="1"/>
</dbReference>
<dbReference type="GO" id="GO:0003700">
    <property type="term" value="F:DNA-binding transcription factor activity"/>
    <property type="evidence" value="ECO:0007669"/>
    <property type="project" value="TreeGrafter"/>
</dbReference>
<dbReference type="PANTHER" id="PTHR30146">
    <property type="entry name" value="LACI-RELATED TRANSCRIPTIONAL REPRESSOR"/>
    <property type="match status" value="1"/>
</dbReference>
<dbReference type="OrthoDB" id="9784962at2"/>
<evidence type="ECO:0000259" key="5">
    <source>
        <dbReference type="PROSITE" id="PS50943"/>
    </source>
</evidence>
<dbReference type="EMBL" id="WXEY01000002">
    <property type="protein sequence ID" value="MZP28830.1"/>
    <property type="molecule type" value="Genomic_DNA"/>
</dbReference>
<proteinExistence type="predicted"/>
<keyword evidence="2" id="KW-0238">DNA-binding</keyword>
<evidence type="ECO:0000256" key="2">
    <source>
        <dbReference type="ARBA" id="ARBA00023125"/>
    </source>
</evidence>
<dbReference type="Pfam" id="PF00356">
    <property type="entry name" value="LacI"/>
    <property type="match status" value="1"/>
</dbReference>
<sequence>MATIKDVAALAGVSVSTVSRVINASGYVDNKTEERVLAAIQTLDYRPSRVARTLVTRRSGTIGLILPDITNPFFPEVARGAEDEAYRHGYNLILCNSDWELEKEILYLGILRQQCVDGIILVSTKLTEERLAEECRSLPSLVVIDRTITLDIHSISSNNVGGAVLATEHLLSQGYRRIAHIGGPSSSISAQQRLEGFRQAMTKADLPVEPALVVEGDYRLDGGKRAMARLLAMTPQPEALFCANDMMAIGALEQLNEAGLRVPADIAVVGYDGIALTRYIHPRLTTVIQPTYQMGERAVQLLLETIKGNENYQHIELEPRLDIRESSFRRGEP</sequence>
<dbReference type="PRINTS" id="PR00036">
    <property type="entry name" value="HTHLACI"/>
</dbReference>
<dbReference type="SUPFAM" id="SSF53822">
    <property type="entry name" value="Periplasmic binding protein-like I"/>
    <property type="match status" value="1"/>
</dbReference>
<evidence type="ECO:0000313" key="7">
    <source>
        <dbReference type="Proteomes" id="UP000463470"/>
    </source>
</evidence>
<organism evidence="6 7">
    <name type="scientific">Heliomicrobium undosum</name>
    <dbReference type="NCBI Taxonomy" id="121734"/>
    <lineage>
        <taxon>Bacteria</taxon>
        <taxon>Bacillati</taxon>
        <taxon>Bacillota</taxon>
        <taxon>Clostridia</taxon>
        <taxon>Eubacteriales</taxon>
        <taxon>Heliobacteriaceae</taxon>
        <taxon>Heliomicrobium</taxon>
    </lineage>
</organism>
<dbReference type="RefSeq" id="WP_161255021.1">
    <property type="nucleotide sequence ID" value="NZ_WXEY01000002.1"/>
</dbReference>
<evidence type="ECO:0000256" key="1">
    <source>
        <dbReference type="ARBA" id="ARBA00023015"/>
    </source>
</evidence>
<keyword evidence="1" id="KW-0805">Transcription regulation</keyword>
<dbReference type="PROSITE" id="PS50943">
    <property type="entry name" value="HTH_CROC1"/>
    <property type="match status" value="1"/>
</dbReference>
<comment type="caution">
    <text evidence="6">The sequence shown here is derived from an EMBL/GenBank/DDBJ whole genome shotgun (WGS) entry which is preliminary data.</text>
</comment>
<evidence type="ECO:0000256" key="3">
    <source>
        <dbReference type="ARBA" id="ARBA00023163"/>
    </source>
</evidence>
<dbReference type="GO" id="GO:0000976">
    <property type="term" value="F:transcription cis-regulatory region binding"/>
    <property type="evidence" value="ECO:0007669"/>
    <property type="project" value="TreeGrafter"/>
</dbReference>
<dbReference type="Gene3D" id="1.10.260.40">
    <property type="entry name" value="lambda repressor-like DNA-binding domains"/>
    <property type="match status" value="1"/>
</dbReference>
<dbReference type="SMART" id="SM00354">
    <property type="entry name" value="HTH_LACI"/>
    <property type="match status" value="1"/>
</dbReference>
<reference evidence="6 7" key="1">
    <citation type="submission" date="2020-01" db="EMBL/GenBank/DDBJ databases">
        <title>Whole-genome sequence of Heliobacterium undosum DSM 13378.</title>
        <authorList>
            <person name="Kyndt J.A."/>
            <person name="Meyer T.E."/>
        </authorList>
    </citation>
    <scope>NUCLEOTIDE SEQUENCE [LARGE SCALE GENOMIC DNA]</scope>
    <source>
        <strain evidence="6 7">DSM 13378</strain>
    </source>
</reference>
<dbReference type="PROSITE" id="PS50932">
    <property type="entry name" value="HTH_LACI_2"/>
    <property type="match status" value="1"/>
</dbReference>
<name>A0A845L2S7_9FIRM</name>
<gene>
    <name evidence="6" type="ORF">GTO91_03790</name>
</gene>
<dbReference type="Gene3D" id="3.40.50.2300">
    <property type="match status" value="2"/>
</dbReference>
<dbReference type="Pfam" id="PF13377">
    <property type="entry name" value="Peripla_BP_3"/>
    <property type="match status" value="1"/>
</dbReference>
<dbReference type="AlphaFoldDB" id="A0A845L2S7"/>
<feature type="domain" description="HTH lacI-type" evidence="4">
    <location>
        <begin position="2"/>
        <end position="56"/>
    </location>
</feature>
<keyword evidence="7" id="KW-1185">Reference proteome</keyword>